<sequence>MSLQLAPAVRAGAYACVVRVRSPLWAGGLRVRAGECAPFSVSSRDLGRAACRGLLNEGLHASCAYAPKMAVLGL</sequence>
<dbReference type="AlphaFoldDB" id="F9VRE9"/>
<organism evidence="1 2">
    <name type="scientific">Gordonia alkanivorans NBRC 16433</name>
    <dbReference type="NCBI Taxonomy" id="1027371"/>
    <lineage>
        <taxon>Bacteria</taxon>
        <taxon>Bacillati</taxon>
        <taxon>Actinomycetota</taxon>
        <taxon>Actinomycetes</taxon>
        <taxon>Mycobacteriales</taxon>
        <taxon>Gordoniaceae</taxon>
        <taxon>Gordonia</taxon>
    </lineage>
</organism>
<evidence type="ECO:0000313" key="1">
    <source>
        <dbReference type="EMBL" id="GAA11188.1"/>
    </source>
</evidence>
<evidence type="ECO:0000313" key="2">
    <source>
        <dbReference type="Proteomes" id="UP000003558"/>
    </source>
</evidence>
<name>F9VRE9_9ACTN</name>
<accession>F9VRE9</accession>
<comment type="caution">
    <text evidence="1">The sequence shown here is derived from an EMBL/GenBank/DDBJ whole genome shotgun (WGS) entry which is preliminary data.</text>
</comment>
<dbReference type="EMBL" id="BACI01000024">
    <property type="protein sequence ID" value="GAA11188.1"/>
    <property type="molecule type" value="Genomic_DNA"/>
</dbReference>
<reference evidence="1 2" key="1">
    <citation type="submission" date="2011-05" db="EMBL/GenBank/DDBJ databases">
        <title>Whole genome shotgun sequence of Gordonia alkanivorans NBRC 16433.</title>
        <authorList>
            <person name="Hosoyama A."/>
            <person name="Nakamura S."/>
            <person name="Takarada H."/>
            <person name="Tsuchikane K."/>
            <person name="Yamazaki S."/>
            <person name="Fujita N."/>
        </authorList>
    </citation>
    <scope>NUCLEOTIDE SEQUENCE [LARGE SCALE GENOMIC DNA]</scope>
    <source>
        <strain evidence="1 2">NBRC 16433</strain>
    </source>
</reference>
<protein>
    <submittedName>
        <fullName evidence="1">Putative FMN-dependent alpha-hydroxy acid dehydrogenase</fullName>
    </submittedName>
</protein>
<proteinExistence type="predicted"/>
<dbReference type="Proteomes" id="UP000003558">
    <property type="component" value="Unassembled WGS sequence"/>
</dbReference>
<gene>
    <name evidence="1" type="ORF">GOALK_024_00040</name>
</gene>